<evidence type="ECO:0000256" key="4">
    <source>
        <dbReference type="ARBA" id="ARBA00022912"/>
    </source>
</evidence>
<name>A0AAD9VKR2_9HYME</name>
<gene>
    <name evidence="8" type="ORF">KPH14_003500</name>
</gene>
<dbReference type="Gene3D" id="3.90.190.10">
    <property type="entry name" value="Protein tyrosine phosphatase superfamily"/>
    <property type="match status" value="2"/>
</dbReference>
<protein>
    <recommendedName>
        <fullName evidence="2">protein-tyrosine-phosphatase</fullName>
        <ecNumber evidence="2">3.1.3.48</ecNumber>
    </recommendedName>
</protein>
<dbReference type="SMART" id="SM00195">
    <property type="entry name" value="DSPc"/>
    <property type="match status" value="1"/>
</dbReference>
<evidence type="ECO:0000256" key="2">
    <source>
        <dbReference type="ARBA" id="ARBA00013064"/>
    </source>
</evidence>
<evidence type="ECO:0000313" key="9">
    <source>
        <dbReference type="Proteomes" id="UP001258017"/>
    </source>
</evidence>
<feature type="domain" description="Tyrosine-protein phosphatase" evidence="6">
    <location>
        <begin position="186"/>
        <end position="348"/>
    </location>
</feature>
<dbReference type="FunFam" id="3.90.190.10:FF:000006">
    <property type="entry name" value="Dual specificity protein phosphatase CDC14B"/>
    <property type="match status" value="1"/>
</dbReference>
<dbReference type="SUPFAM" id="SSF52799">
    <property type="entry name" value="(Phosphotyrosine protein) phosphatases II"/>
    <property type="match status" value="2"/>
</dbReference>
<comment type="similarity">
    <text evidence="1">Belongs to the protein-tyrosine phosphatase family. Non-receptor class CDC14 subfamily.</text>
</comment>
<dbReference type="PANTHER" id="PTHR23339">
    <property type="entry name" value="TYROSINE SPECIFIC PROTEIN PHOSPHATASE AND DUAL SPECIFICITY PROTEIN PHOSPHATASE"/>
    <property type="match status" value="1"/>
</dbReference>
<keyword evidence="3" id="KW-0378">Hydrolase</keyword>
<organism evidence="8 9">
    <name type="scientific">Odynerus spinipes</name>
    <dbReference type="NCBI Taxonomy" id="1348599"/>
    <lineage>
        <taxon>Eukaryota</taxon>
        <taxon>Metazoa</taxon>
        <taxon>Ecdysozoa</taxon>
        <taxon>Arthropoda</taxon>
        <taxon>Hexapoda</taxon>
        <taxon>Insecta</taxon>
        <taxon>Pterygota</taxon>
        <taxon>Neoptera</taxon>
        <taxon>Endopterygota</taxon>
        <taxon>Hymenoptera</taxon>
        <taxon>Apocrita</taxon>
        <taxon>Aculeata</taxon>
        <taxon>Vespoidea</taxon>
        <taxon>Vespidae</taxon>
        <taxon>Eumeninae</taxon>
        <taxon>Odynerus</taxon>
    </lineage>
</organism>
<feature type="compositionally biased region" description="Basic residues" evidence="5">
    <location>
        <begin position="436"/>
        <end position="445"/>
    </location>
</feature>
<comment type="caution">
    <text evidence="8">The sequence shown here is derived from an EMBL/GenBank/DDBJ whole genome shotgun (WGS) entry which is preliminary data.</text>
</comment>
<keyword evidence="4" id="KW-0904">Protein phosphatase</keyword>
<dbReference type="InterPro" id="IPR000387">
    <property type="entry name" value="Tyr_Pase_dom"/>
</dbReference>
<dbReference type="InterPro" id="IPR044506">
    <property type="entry name" value="CDC14_C"/>
</dbReference>
<evidence type="ECO:0000259" key="7">
    <source>
        <dbReference type="PROSITE" id="PS50056"/>
    </source>
</evidence>
<proteinExistence type="inferred from homology"/>
<evidence type="ECO:0000259" key="6">
    <source>
        <dbReference type="PROSITE" id="PS50054"/>
    </source>
</evidence>
<evidence type="ECO:0000256" key="3">
    <source>
        <dbReference type="ARBA" id="ARBA00022801"/>
    </source>
</evidence>
<dbReference type="InterPro" id="IPR020422">
    <property type="entry name" value="TYR_PHOSPHATASE_DUAL_dom"/>
</dbReference>
<evidence type="ECO:0000256" key="5">
    <source>
        <dbReference type="SAM" id="MobiDB-lite"/>
    </source>
</evidence>
<reference evidence="8" key="2">
    <citation type="journal article" date="2023" name="Commun. Biol.">
        <title>Intrasexual cuticular hydrocarbon dimorphism in a wasp sheds light on hydrocarbon biosynthesis genes in Hymenoptera.</title>
        <authorList>
            <person name="Moris V.C."/>
            <person name="Podsiadlowski L."/>
            <person name="Martin S."/>
            <person name="Oeyen J.P."/>
            <person name="Donath A."/>
            <person name="Petersen M."/>
            <person name="Wilbrandt J."/>
            <person name="Misof B."/>
            <person name="Liedtke D."/>
            <person name="Thamm M."/>
            <person name="Scheiner R."/>
            <person name="Schmitt T."/>
            <person name="Niehuis O."/>
        </authorList>
    </citation>
    <scope>NUCLEOTIDE SEQUENCE</scope>
    <source>
        <strain evidence="8">GBR_01_08_01A</strain>
    </source>
</reference>
<dbReference type="PROSITE" id="PS50056">
    <property type="entry name" value="TYR_PHOSPHATASE_2"/>
    <property type="match status" value="1"/>
</dbReference>
<reference evidence="8" key="1">
    <citation type="submission" date="2021-08" db="EMBL/GenBank/DDBJ databases">
        <authorList>
            <person name="Misof B."/>
            <person name="Oliver O."/>
            <person name="Podsiadlowski L."/>
            <person name="Donath A."/>
            <person name="Peters R."/>
            <person name="Mayer C."/>
            <person name="Rust J."/>
            <person name="Gunkel S."/>
            <person name="Lesny P."/>
            <person name="Martin S."/>
            <person name="Oeyen J.P."/>
            <person name="Petersen M."/>
            <person name="Panagiotis P."/>
            <person name="Wilbrandt J."/>
            <person name="Tanja T."/>
        </authorList>
    </citation>
    <scope>NUCLEOTIDE SEQUENCE</scope>
    <source>
        <strain evidence="8">GBR_01_08_01A</strain>
        <tissue evidence="8">Thorax + abdomen</tissue>
    </source>
</reference>
<evidence type="ECO:0000313" key="8">
    <source>
        <dbReference type="EMBL" id="KAK2577385.1"/>
    </source>
</evidence>
<dbReference type="Proteomes" id="UP001258017">
    <property type="component" value="Unassembled WGS sequence"/>
</dbReference>
<dbReference type="EC" id="3.1.3.48" evidence="2"/>
<keyword evidence="9" id="KW-1185">Reference proteome</keyword>
<dbReference type="PROSITE" id="PS50054">
    <property type="entry name" value="TYR_PHOSPHATASE_DUAL"/>
    <property type="match status" value="1"/>
</dbReference>
<feature type="compositionally biased region" description="Polar residues" evidence="5">
    <location>
        <begin position="417"/>
        <end position="427"/>
    </location>
</feature>
<dbReference type="EMBL" id="JAIFRP010004357">
    <property type="protein sequence ID" value="KAK2577385.1"/>
    <property type="molecule type" value="Genomic_DNA"/>
</dbReference>
<dbReference type="CDD" id="cd17657">
    <property type="entry name" value="CDC14_N"/>
    <property type="match status" value="1"/>
</dbReference>
<dbReference type="CDD" id="cd14499">
    <property type="entry name" value="CDC14_C"/>
    <property type="match status" value="1"/>
</dbReference>
<feature type="domain" description="Tyrosine specific protein phosphatases" evidence="7">
    <location>
        <begin position="265"/>
        <end position="327"/>
    </location>
</feature>
<dbReference type="GO" id="GO:0004725">
    <property type="term" value="F:protein tyrosine phosphatase activity"/>
    <property type="evidence" value="ECO:0007669"/>
    <property type="project" value="UniProtKB-EC"/>
</dbReference>
<dbReference type="InterPro" id="IPR016130">
    <property type="entry name" value="Tyr_Pase_AS"/>
</dbReference>
<sequence>MDGPSSLYNHPDIHSIAEYIKNKLYFATLKNDRQNTKKIENVHFFNIDNELVYNNFYNDFGPLNLACLYRYCCKVNKKLNNPANKHKILVHCTSKNDRKRANAAYLIASYAVLYLNKNPKEAYKPLILGKELSLRLFQDASLGPSIYNIHLLDCLNALYKAALYGFFNFEDFDLLEYEKYEQIQNGDLNWIVPQKFLAFVSPTIEKGTSYHPPECYINYFLKNDVGAVVRLNKKTYDSNSFTKAGITHYDMFMPDGSIPPKRILNKFLHLAETTSGAIAVHCKAGLGRTGSLIAAYLIKHYKMSAREAIAWTRICRSGSVIGHQQAWLENMEHSLWNEGQEYRLKYRGDSDMVLHHRQGIYSIANKLENEERDLPETDHPNCDHRKKYLGPNDYGGLPTDKLDKSKLSRILGKLRNVSGTTDTNTAPRDSMTRKRDPTKHRRRKINPIALTQGDKLNEIKANRNKAAITSAMENKRAFAVTDDM</sequence>
<evidence type="ECO:0000256" key="1">
    <source>
        <dbReference type="ARBA" id="ARBA00007315"/>
    </source>
</evidence>
<dbReference type="InterPro" id="IPR029021">
    <property type="entry name" value="Prot-tyrosine_phosphatase-like"/>
</dbReference>
<dbReference type="Pfam" id="PF22785">
    <property type="entry name" value="Tc-R-P"/>
    <property type="match status" value="1"/>
</dbReference>
<dbReference type="Pfam" id="PF14671">
    <property type="entry name" value="DSPn"/>
    <property type="match status" value="1"/>
</dbReference>
<accession>A0AAD9VKR2</accession>
<dbReference type="InterPro" id="IPR050561">
    <property type="entry name" value="PTP"/>
</dbReference>
<dbReference type="InterPro" id="IPR029260">
    <property type="entry name" value="DSPn"/>
</dbReference>
<dbReference type="AlphaFoldDB" id="A0AAD9VKR2"/>
<feature type="region of interest" description="Disordered" evidence="5">
    <location>
        <begin position="416"/>
        <end position="445"/>
    </location>
</feature>
<dbReference type="PROSITE" id="PS00383">
    <property type="entry name" value="TYR_PHOSPHATASE_1"/>
    <property type="match status" value="1"/>
</dbReference>